<evidence type="ECO:0000313" key="7">
    <source>
        <dbReference type="WBParaSite" id="BXY_1372500.1"/>
    </source>
</evidence>
<evidence type="ECO:0000256" key="3">
    <source>
        <dbReference type="PIRNR" id="PIRNR036492"/>
    </source>
</evidence>
<sequence length="452" mass="50175">MTNDHHVFQSLSVKAEKLVQKQRDFFNTGTTLSVEWRKQQLIKLREAIDKFADKIADALWADLHREKSLSKGTETDLLYNDIAYFLENLDSWTAPEKRKGNAISEAYLHKQPKGVVLIIAPFNYPVQLAIRPLIAAIGAGCTTIIKPSEATENSAQVIEEIVSSVFPPEFATVVLGDGATCTALLEQRFDHIFYTGGTQIGKIIMAAAAQHLTPVTLELGGQSPCYIDEGVDIDEAVGKIVMPKFINNGQTCITVNHLILHEKIKDEFTKKLIAAVEATFTRNPKSNPLYARIVTKKHWNRVHRLVKATKGKILYKGDDEDDHDDKFLSPYIVEIEPEDSLLEEELFAPVLPILTVKNGQEAIQLIKDSGERPLASYIFSNDKALTDKFVNEIIAGGTVINDVLVQYFNNDLPFGGVGNSGMGRTQGKYGFDAFTHEKPVCVSKSPKGIFSQ</sequence>
<comment type="similarity">
    <text evidence="1 3">Belongs to the aldehyde dehydrogenase family.</text>
</comment>
<dbReference type="CDD" id="cd07087">
    <property type="entry name" value="ALDH_F3-13-14_CALDH-like"/>
    <property type="match status" value="1"/>
</dbReference>
<dbReference type="WBParaSite" id="BXY_1372500.1">
    <property type="protein sequence ID" value="BXY_1372500.1"/>
    <property type="gene ID" value="BXY_1372500"/>
</dbReference>
<evidence type="ECO:0000259" key="5">
    <source>
        <dbReference type="Pfam" id="PF00171"/>
    </source>
</evidence>
<dbReference type="AlphaFoldDB" id="A0A1I7SKZ3"/>
<dbReference type="Proteomes" id="UP000095284">
    <property type="component" value="Unplaced"/>
</dbReference>
<feature type="active site" evidence="4">
    <location>
        <position position="218"/>
    </location>
</feature>
<dbReference type="Gene3D" id="3.40.605.10">
    <property type="entry name" value="Aldehyde Dehydrogenase, Chain A, domain 1"/>
    <property type="match status" value="1"/>
</dbReference>
<dbReference type="GO" id="GO:0006081">
    <property type="term" value="P:aldehyde metabolic process"/>
    <property type="evidence" value="ECO:0007669"/>
    <property type="project" value="InterPro"/>
</dbReference>
<dbReference type="PANTHER" id="PTHR43570">
    <property type="entry name" value="ALDEHYDE DEHYDROGENASE"/>
    <property type="match status" value="1"/>
</dbReference>
<dbReference type="eggNOG" id="KOG2456">
    <property type="taxonomic scope" value="Eukaryota"/>
</dbReference>
<feature type="domain" description="Aldehyde dehydrogenase" evidence="5">
    <location>
        <begin position="14"/>
        <end position="438"/>
    </location>
</feature>
<organism evidence="6 7">
    <name type="scientific">Bursaphelenchus xylophilus</name>
    <name type="common">Pinewood nematode worm</name>
    <name type="synonym">Aphelenchoides xylophilus</name>
    <dbReference type="NCBI Taxonomy" id="6326"/>
    <lineage>
        <taxon>Eukaryota</taxon>
        <taxon>Metazoa</taxon>
        <taxon>Ecdysozoa</taxon>
        <taxon>Nematoda</taxon>
        <taxon>Chromadorea</taxon>
        <taxon>Rhabditida</taxon>
        <taxon>Tylenchina</taxon>
        <taxon>Tylenchomorpha</taxon>
        <taxon>Aphelenchoidea</taxon>
        <taxon>Aphelenchoididae</taxon>
        <taxon>Bursaphelenchus</taxon>
    </lineage>
</organism>
<evidence type="ECO:0000313" key="6">
    <source>
        <dbReference type="Proteomes" id="UP000095284"/>
    </source>
</evidence>
<dbReference type="InterPro" id="IPR016162">
    <property type="entry name" value="Ald_DH_N"/>
</dbReference>
<dbReference type="FunFam" id="3.40.605.10:FF:000004">
    <property type="entry name" value="Aldehyde dehydrogenase"/>
    <property type="match status" value="1"/>
</dbReference>
<dbReference type="InterPro" id="IPR016161">
    <property type="entry name" value="Ald_DH/histidinol_DH"/>
</dbReference>
<reference evidence="7" key="1">
    <citation type="submission" date="2016-11" db="UniProtKB">
        <authorList>
            <consortium name="WormBaseParasite"/>
        </authorList>
    </citation>
    <scope>IDENTIFICATION</scope>
</reference>
<dbReference type="PANTHER" id="PTHR43570:SF16">
    <property type="entry name" value="ALDEHYDE DEHYDROGENASE TYPE III, ISOFORM Q"/>
    <property type="match status" value="1"/>
</dbReference>
<dbReference type="GO" id="GO:0004029">
    <property type="term" value="F:aldehyde dehydrogenase (NAD+) activity"/>
    <property type="evidence" value="ECO:0007669"/>
    <property type="project" value="TreeGrafter"/>
</dbReference>
<dbReference type="PIRSF" id="PIRSF036492">
    <property type="entry name" value="ALDH"/>
    <property type="match status" value="1"/>
</dbReference>
<accession>A0A1I7SKZ3</accession>
<evidence type="ECO:0000256" key="4">
    <source>
        <dbReference type="PIRSR" id="PIRSR036492-1"/>
    </source>
</evidence>
<proteinExistence type="inferred from homology"/>
<dbReference type="Gene3D" id="3.40.309.10">
    <property type="entry name" value="Aldehyde Dehydrogenase, Chain A, domain 2"/>
    <property type="match status" value="1"/>
</dbReference>
<dbReference type="InterPro" id="IPR012394">
    <property type="entry name" value="Aldehyde_DH_NAD(P)"/>
</dbReference>
<dbReference type="Pfam" id="PF00171">
    <property type="entry name" value="Aldedh"/>
    <property type="match status" value="1"/>
</dbReference>
<keyword evidence="2 3" id="KW-0560">Oxidoreductase</keyword>
<dbReference type="InterPro" id="IPR016163">
    <property type="entry name" value="Ald_DH_C"/>
</dbReference>
<dbReference type="SUPFAM" id="SSF53720">
    <property type="entry name" value="ALDH-like"/>
    <property type="match status" value="1"/>
</dbReference>
<dbReference type="GO" id="GO:0005737">
    <property type="term" value="C:cytoplasm"/>
    <property type="evidence" value="ECO:0007669"/>
    <property type="project" value="TreeGrafter"/>
</dbReference>
<dbReference type="InterPro" id="IPR015590">
    <property type="entry name" value="Aldehyde_DH_dom"/>
</dbReference>
<name>A0A1I7SKZ3_BURXY</name>
<evidence type="ECO:0000256" key="1">
    <source>
        <dbReference type="ARBA" id="ARBA00009986"/>
    </source>
</evidence>
<protein>
    <recommendedName>
        <fullName evidence="3">Aldehyde dehydrogenase</fullName>
    </recommendedName>
</protein>
<feature type="active site" evidence="4">
    <location>
        <position position="252"/>
    </location>
</feature>
<evidence type="ECO:0000256" key="2">
    <source>
        <dbReference type="ARBA" id="ARBA00023002"/>
    </source>
</evidence>